<dbReference type="InterPro" id="IPR051156">
    <property type="entry name" value="Mito/Outer_Membr_Metalloprot"/>
</dbReference>
<reference evidence="9 10" key="1">
    <citation type="submission" date="2019-02" db="EMBL/GenBank/DDBJ databases">
        <title>Genome sequence of the sea-ice species Brumimicrobium glaciale.</title>
        <authorList>
            <person name="Bowman J.P."/>
        </authorList>
    </citation>
    <scope>NUCLEOTIDE SEQUENCE [LARGE SCALE GENOMIC DNA]</scope>
    <source>
        <strain evidence="9 10">IC156</strain>
    </source>
</reference>
<keyword evidence="7" id="KW-0732">Signal</keyword>
<evidence type="ECO:0000256" key="6">
    <source>
        <dbReference type="ARBA" id="ARBA00023049"/>
    </source>
</evidence>
<sequence length="706" mass="81460">MNCHSLKTFFAIVFFMHLGVIAQDDTFANFKTTLSIGTPPAIFTTSFDDKVAERIKSSTKVDEENREDYAKYSNYALNNLLKSGFVLYGDPMTKYVEKVAANLLKNEPGLRRRLQFYVLKTNTTNALCTEPGIIFITTGLISQIENEAQLAYIIAHEIVHYQEKHLQKSFTKSKESELNPTTSYEDLVLLSKDHEFEADKDALKLYHAAGYSDKEVNTVFDVLMYSYLTFDEVDVDSTFFGNPEIYIPRSYFPDRPNPILAFEDYDDSKSSHPNIRKRKDAIADEIKKYSDWKNNTSFLNEEEFKTIQNIARFESVRENLLVSNYIKALYEIYILEKEFPNNEYLQTSKAVAWATINQLSLNGKKRGLTEDMAEREGAISILFGLFSNLNQIELALLSLRQIEDVYKQFPSSKRVEEIRNEAIGSLAGLRNLKIDDLESVSYRAAQRYNNKIDSVSSTPKIDSTLFKDETKYDRIRRIREQQSSERGTTTELTDDNFSLFFLYDLAKSGEFHEIYNAEKEKYTRSKVIRYSYNEVNEDDNNLSKSDLILITPRLVAETKGEFDLDATLLFYEYLNGGFEKHAPKDRLKSKDISLTAEFTTEKYNEAALINSFLIQTANLKNNNVKNLWVDYDEMNSLMSQYNDPYLLLISGKYYFDKFSSKAVTGDAKYIHIATGEIYSSRAYDSRYKLNKLSVEGLTHLVFSKFN</sequence>
<accession>A0A4V1WG70</accession>
<dbReference type="PANTHER" id="PTHR22726:SF1">
    <property type="entry name" value="METALLOENDOPEPTIDASE OMA1, MITOCHONDRIAL"/>
    <property type="match status" value="1"/>
</dbReference>
<dbReference type="CDD" id="cd07324">
    <property type="entry name" value="M48C_Oma1-like"/>
    <property type="match status" value="1"/>
</dbReference>
<evidence type="ECO:0000256" key="3">
    <source>
        <dbReference type="ARBA" id="ARBA00022723"/>
    </source>
</evidence>
<evidence type="ECO:0000256" key="7">
    <source>
        <dbReference type="SAM" id="SignalP"/>
    </source>
</evidence>
<dbReference type="GO" id="GO:0046872">
    <property type="term" value="F:metal ion binding"/>
    <property type="evidence" value="ECO:0007669"/>
    <property type="project" value="UniProtKB-KW"/>
</dbReference>
<dbReference type="Gene3D" id="3.30.2010.10">
    <property type="entry name" value="Metalloproteases ('zincins'), catalytic domain"/>
    <property type="match status" value="1"/>
</dbReference>
<dbReference type="AlphaFoldDB" id="A0A4V1WG70"/>
<feature type="domain" description="Peptidase M48" evidence="8">
    <location>
        <begin position="99"/>
        <end position="171"/>
    </location>
</feature>
<proteinExistence type="predicted"/>
<dbReference type="EMBL" id="SETE01000001">
    <property type="protein sequence ID" value="RYM35671.1"/>
    <property type="molecule type" value="Genomic_DNA"/>
</dbReference>
<dbReference type="PANTHER" id="PTHR22726">
    <property type="entry name" value="METALLOENDOPEPTIDASE OMA1"/>
    <property type="match status" value="1"/>
</dbReference>
<keyword evidence="2" id="KW-0645">Protease</keyword>
<dbReference type="OrthoDB" id="910748at2"/>
<dbReference type="Proteomes" id="UP000293952">
    <property type="component" value="Unassembled WGS sequence"/>
</dbReference>
<evidence type="ECO:0000256" key="2">
    <source>
        <dbReference type="ARBA" id="ARBA00022670"/>
    </source>
</evidence>
<dbReference type="GO" id="GO:0016020">
    <property type="term" value="C:membrane"/>
    <property type="evidence" value="ECO:0007669"/>
    <property type="project" value="TreeGrafter"/>
</dbReference>
<keyword evidence="10" id="KW-1185">Reference proteome</keyword>
<feature type="signal peptide" evidence="7">
    <location>
        <begin position="1"/>
        <end position="22"/>
    </location>
</feature>
<evidence type="ECO:0000313" key="9">
    <source>
        <dbReference type="EMBL" id="RYM35671.1"/>
    </source>
</evidence>
<keyword evidence="3" id="KW-0479">Metal-binding</keyword>
<dbReference type="RefSeq" id="WP_130092038.1">
    <property type="nucleotide sequence ID" value="NZ_SETE01000001.1"/>
</dbReference>
<evidence type="ECO:0000259" key="8">
    <source>
        <dbReference type="Pfam" id="PF01435"/>
    </source>
</evidence>
<keyword evidence="4" id="KW-0378">Hydrolase</keyword>
<keyword evidence="5" id="KW-0862">Zinc</keyword>
<dbReference type="Pfam" id="PF01435">
    <property type="entry name" value="Peptidase_M48"/>
    <property type="match status" value="1"/>
</dbReference>
<gene>
    <name evidence="9" type="ORF">ERX46_01380</name>
</gene>
<comment type="cofactor">
    <cofactor evidence="1">
        <name>Zn(2+)</name>
        <dbReference type="ChEBI" id="CHEBI:29105"/>
    </cofactor>
</comment>
<evidence type="ECO:0000256" key="5">
    <source>
        <dbReference type="ARBA" id="ARBA00022833"/>
    </source>
</evidence>
<evidence type="ECO:0000256" key="1">
    <source>
        <dbReference type="ARBA" id="ARBA00001947"/>
    </source>
</evidence>
<keyword evidence="6" id="KW-0482">Metalloprotease</keyword>
<protein>
    <recommendedName>
        <fullName evidence="8">Peptidase M48 domain-containing protein</fullName>
    </recommendedName>
</protein>
<name>A0A4V1WG70_9FLAO</name>
<evidence type="ECO:0000256" key="4">
    <source>
        <dbReference type="ARBA" id="ARBA00022801"/>
    </source>
</evidence>
<organism evidence="9 10">
    <name type="scientific">Brumimicrobium glaciale</name>
    <dbReference type="NCBI Taxonomy" id="200475"/>
    <lineage>
        <taxon>Bacteria</taxon>
        <taxon>Pseudomonadati</taxon>
        <taxon>Bacteroidota</taxon>
        <taxon>Flavobacteriia</taxon>
        <taxon>Flavobacteriales</taxon>
        <taxon>Crocinitomicaceae</taxon>
        <taxon>Brumimicrobium</taxon>
    </lineage>
</organism>
<dbReference type="InterPro" id="IPR001915">
    <property type="entry name" value="Peptidase_M48"/>
</dbReference>
<feature type="chain" id="PRO_5020256795" description="Peptidase M48 domain-containing protein" evidence="7">
    <location>
        <begin position="23"/>
        <end position="706"/>
    </location>
</feature>
<dbReference type="GO" id="GO:0004222">
    <property type="term" value="F:metalloendopeptidase activity"/>
    <property type="evidence" value="ECO:0007669"/>
    <property type="project" value="InterPro"/>
</dbReference>
<dbReference type="GO" id="GO:0051603">
    <property type="term" value="P:proteolysis involved in protein catabolic process"/>
    <property type="evidence" value="ECO:0007669"/>
    <property type="project" value="TreeGrafter"/>
</dbReference>
<evidence type="ECO:0000313" key="10">
    <source>
        <dbReference type="Proteomes" id="UP000293952"/>
    </source>
</evidence>
<comment type="caution">
    <text evidence="9">The sequence shown here is derived from an EMBL/GenBank/DDBJ whole genome shotgun (WGS) entry which is preliminary data.</text>
</comment>